<keyword evidence="1" id="KW-0597">Phosphoprotein</keyword>
<proteinExistence type="predicted"/>
<evidence type="ECO:0000259" key="2">
    <source>
        <dbReference type="PROSITE" id="PS50110"/>
    </source>
</evidence>
<dbReference type="Pfam" id="PF00072">
    <property type="entry name" value="Response_reg"/>
    <property type="match status" value="1"/>
</dbReference>
<dbReference type="PROSITE" id="PS50110">
    <property type="entry name" value="RESPONSE_REGULATORY"/>
    <property type="match status" value="1"/>
</dbReference>
<feature type="modified residue" description="4-aspartylphosphate" evidence="1">
    <location>
        <position position="111"/>
    </location>
</feature>
<evidence type="ECO:0000313" key="4">
    <source>
        <dbReference type="Proteomes" id="UP000230821"/>
    </source>
</evidence>
<dbReference type="AlphaFoldDB" id="A0A2G6KIS7"/>
<dbReference type="InterPro" id="IPR011006">
    <property type="entry name" value="CheY-like_superfamily"/>
</dbReference>
<feature type="domain" description="Response regulatory" evidence="2">
    <location>
        <begin position="56"/>
        <end position="180"/>
    </location>
</feature>
<comment type="caution">
    <text evidence="3">The sequence shown here is derived from an EMBL/GenBank/DDBJ whole genome shotgun (WGS) entry which is preliminary data.</text>
</comment>
<organism evidence="3 4">
    <name type="scientific">candidate division KSB3 bacterium</name>
    <dbReference type="NCBI Taxonomy" id="2044937"/>
    <lineage>
        <taxon>Bacteria</taxon>
        <taxon>candidate division KSB3</taxon>
    </lineage>
</organism>
<dbReference type="Gene3D" id="3.40.50.2300">
    <property type="match status" value="1"/>
</dbReference>
<protein>
    <recommendedName>
        <fullName evidence="2">Response regulatory domain-containing protein</fullName>
    </recommendedName>
</protein>
<dbReference type="GO" id="GO:0000160">
    <property type="term" value="P:phosphorelay signal transduction system"/>
    <property type="evidence" value="ECO:0007669"/>
    <property type="project" value="InterPro"/>
</dbReference>
<dbReference type="SMART" id="SM00448">
    <property type="entry name" value="REC"/>
    <property type="match status" value="1"/>
</dbReference>
<accession>A0A2G6KIS7</accession>
<dbReference type="InterPro" id="IPR001789">
    <property type="entry name" value="Sig_transdc_resp-reg_receiver"/>
</dbReference>
<reference evidence="3 4" key="1">
    <citation type="submission" date="2017-10" db="EMBL/GenBank/DDBJ databases">
        <title>Novel microbial diversity and functional potential in the marine mammal oral microbiome.</title>
        <authorList>
            <person name="Dudek N.K."/>
            <person name="Sun C.L."/>
            <person name="Burstein D."/>
            <person name="Kantor R.S."/>
            <person name="Aliaga Goltsman D.S."/>
            <person name="Bik E.M."/>
            <person name="Thomas B.C."/>
            <person name="Banfield J.F."/>
            <person name="Relman D.A."/>
        </authorList>
    </citation>
    <scope>NUCLEOTIDE SEQUENCE [LARGE SCALE GENOMIC DNA]</scope>
    <source>
        <strain evidence="3">DOLJORAL78_47_16</strain>
    </source>
</reference>
<evidence type="ECO:0000256" key="1">
    <source>
        <dbReference type="PROSITE-ProRule" id="PRU00169"/>
    </source>
</evidence>
<dbReference type="Proteomes" id="UP000230821">
    <property type="component" value="Unassembled WGS sequence"/>
</dbReference>
<gene>
    <name evidence="3" type="ORF">CSA56_03580</name>
</gene>
<evidence type="ECO:0000313" key="3">
    <source>
        <dbReference type="EMBL" id="PIE35573.1"/>
    </source>
</evidence>
<dbReference type="SUPFAM" id="SSF52172">
    <property type="entry name" value="CheY-like"/>
    <property type="match status" value="1"/>
</dbReference>
<dbReference type="EMBL" id="PDSK01000039">
    <property type="protein sequence ID" value="PIE35573.1"/>
    <property type="molecule type" value="Genomic_DNA"/>
</dbReference>
<sequence>MKNNGSIRQPPDNPLITVAEEESRVFSKLQSSDDPFVTFAEEKPNVFPKLQSPPCKIMIVDDDKGIHAITCKVLEDFAFDQRGIKFFHAYSGKQAIQLFKEHPDIALILLDVVMETEHAGLDVVRFIREELHNMIVRIILYTGQPGLAPKRTIITDYDINDYKVKSMLTSQGLSTAVTSAIRTYRDFHVIKQQRDNLQKALEGAQIDQNARYQCLVNLARGVHSIFR</sequence>
<name>A0A2G6KIS7_9BACT</name>